<keyword evidence="1" id="KW-1133">Transmembrane helix</keyword>
<name>A0A549YF91_9BACI</name>
<dbReference type="Gene3D" id="1.20.144.10">
    <property type="entry name" value="Phosphatidic acid phosphatase type 2/haloperoxidase"/>
    <property type="match status" value="1"/>
</dbReference>
<evidence type="ECO:0000256" key="1">
    <source>
        <dbReference type="SAM" id="Phobius"/>
    </source>
</evidence>
<dbReference type="Pfam" id="PF01569">
    <property type="entry name" value="PAP2"/>
    <property type="match status" value="1"/>
</dbReference>
<dbReference type="RefSeq" id="WP_142789845.1">
    <property type="nucleotide sequence ID" value="NZ_VJMZ01000001.1"/>
</dbReference>
<evidence type="ECO:0000259" key="2">
    <source>
        <dbReference type="SMART" id="SM00014"/>
    </source>
</evidence>
<evidence type="ECO:0000313" key="4">
    <source>
        <dbReference type="Proteomes" id="UP000319280"/>
    </source>
</evidence>
<keyword evidence="1" id="KW-0472">Membrane</keyword>
<dbReference type="SMART" id="SM00014">
    <property type="entry name" value="acidPPc"/>
    <property type="match status" value="1"/>
</dbReference>
<dbReference type="Proteomes" id="UP000319280">
    <property type="component" value="Unassembled WGS sequence"/>
</dbReference>
<dbReference type="EMBL" id="VJMZ01000001">
    <property type="protein sequence ID" value="TRM10556.1"/>
    <property type="molecule type" value="Genomic_DNA"/>
</dbReference>
<comment type="caution">
    <text evidence="3">The sequence shown here is derived from an EMBL/GenBank/DDBJ whole genome shotgun (WGS) entry which is preliminary data.</text>
</comment>
<gene>
    <name evidence="3" type="ORF">FH966_01820</name>
</gene>
<keyword evidence="4" id="KW-1185">Reference proteome</keyword>
<dbReference type="InterPro" id="IPR036938">
    <property type="entry name" value="PAP2/HPO_sf"/>
</dbReference>
<feature type="domain" description="Phosphatidic acid phosphatase type 2/haloperoxidase" evidence="2">
    <location>
        <begin position="58"/>
        <end position="169"/>
    </location>
</feature>
<dbReference type="AlphaFoldDB" id="A0A549YF91"/>
<protein>
    <submittedName>
        <fullName evidence="3">Phosphatase PAP2 family protein</fullName>
    </submittedName>
</protein>
<sequence length="201" mass="22781">MNVFDKTIYHAINSLSGHVAWIDHVMIFISQHAIEVYGLLFILFWFVLPRSKPQSRHTLVVAFFSGVLAIVINFIIVHIWFRQRPFVALPPDSFNQLIPHQADASFPSNHTSGSVGFASAAWGQNKWVSRTFTTFAILVMFSRVYTGVHWPTDILGSLVIGVASGLLMKKCSRFLYPLTRYGIKIFRLQPRKSRSRDAANG</sequence>
<dbReference type="InterPro" id="IPR000326">
    <property type="entry name" value="PAP2/HPO"/>
</dbReference>
<accession>A0A549YF91</accession>
<feature type="transmembrane region" description="Helical" evidence="1">
    <location>
        <begin position="59"/>
        <end position="81"/>
    </location>
</feature>
<proteinExistence type="predicted"/>
<evidence type="ECO:0000313" key="3">
    <source>
        <dbReference type="EMBL" id="TRM10556.1"/>
    </source>
</evidence>
<organism evidence="3 4">
    <name type="scientific">Lentibacillus cibarius</name>
    <dbReference type="NCBI Taxonomy" id="2583219"/>
    <lineage>
        <taxon>Bacteria</taxon>
        <taxon>Bacillati</taxon>
        <taxon>Bacillota</taxon>
        <taxon>Bacilli</taxon>
        <taxon>Bacillales</taxon>
        <taxon>Bacillaceae</taxon>
        <taxon>Lentibacillus</taxon>
    </lineage>
</organism>
<dbReference type="PANTHER" id="PTHR14969">
    <property type="entry name" value="SPHINGOSINE-1-PHOSPHATE PHOSPHOHYDROLASE"/>
    <property type="match status" value="1"/>
</dbReference>
<dbReference type="SUPFAM" id="SSF48317">
    <property type="entry name" value="Acid phosphatase/Vanadium-dependent haloperoxidase"/>
    <property type="match status" value="1"/>
</dbReference>
<reference evidence="3 4" key="1">
    <citation type="submission" date="2019-07" db="EMBL/GenBank/DDBJ databases">
        <title>Genomic analysis of Lentibacillus sp. NKC851-2.</title>
        <authorList>
            <person name="Oh Y.J."/>
        </authorList>
    </citation>
    <scope>NUCLEOTIDE SEQUENCE [LARGE SCALE GENOMIC DNA]</scope>
    <source>
        <strain evidence="3 4">NKC851-2</strain>
    </source>
</reference>
<dbReference type="PANTHER" id="PTHR14969:SF58">
    <property type="entry name" value="UNDECAPRENYL-DIPHOSPHATASE BCRC"/>
    <property type="match status" value="1"/>
</dbReference>
<keyword evidence="1" id="KW-0812">Transmembrane</keyword>
<feature type="transmembrane region" description="Helical" evidence="1">
    <location>
        <begin position="25"/>
        <end position="47"/>
    </location>
</feature>